<evidence type="ECO:0000313" key="1">
    <source>
        <dbReference type="EMBL" id="KAI3697691.1"/>
    </source>
</evidence>
<evidence type="ECO:0000313" key="2">
    <source>
        <dbReference type="Proteomes" id="UP001055879"/>
    </source>
</evidence>
<dbReference type="EMBL" id="CM042056">
    <property type="protein sequence ID" value="KAI3697691.1"/>
    <property type="molecule type" value="Genomic_DNA"/>
</dbReference>
<keyword evidence="2" id="KW-1185">Reference proteome</keyword>
<name>A0ACB8ZK31_ARCLA</name>
<reference evidence="2" key="1">
    <citation type="journal article" date="2022" name="Mol. Ecol. Resour.">
        <title>The genomes of chicory, endive, great burdock and yacon provide insights into Asteraceae palaeo-polyploidization history and plant inulin production.</title>
        <authorList>
            <person name="Fan W."/>
            <person name="Wang S."/>
            <person name="Wang H."/>
            <person name="Wang A."/>
            <person name="Jiang F."/>
            <person name="Liu H."/>
            <person name="Zhao H."/>
            <person name="Xu D."/>
            <person name="Zhang Y."/>
        </authorList>
    </citation>
    <scope>NUCLEOTIDE SEQUENCE [LARGE SCALE GENOMIC DNA]</scope>
    <source>
        <strain evidence="2">cv. Niubang</strain>
    </source>
</reference>
<gene>
    <name evidence="1" type="ORF">L6452_30787</name>
</gene>
<comment type="caution">
    <text evidence="1">The sequence shown here is derived from an EMBL/GenBank/DDBJ whole genome shotgun (WGS) entry which is preliminary data.</text>
</comment>
<protein>
    <submittedName>
        <fullName evidence="1">Uncharacterized protein</fullName>
    </submittedName>
</protein>
<sequence>MRLNLLTIFTTFKRGYPFYDCSSEFLFEIVDSFMDDPFSFRPKKHTRRAAVSLTTRVESNLLVQKSSRRRYDHALSDIFSNNLPSLPNFPSSVWILLSIYRIRDRIVGSFKELLIGPDKP</sequence>
<accession>A0ACB8ZK31</accession>
<reference evidence="1 2" key="2">
    <citation type="journal article" date="2022" name="Mol. Ecol. Resour.">
        <title>The genomes of chicory, endive, great burdock and yacon provide insights into Asteraceae paleo-polyploidization history and plant inulin production.</title>
        <authorList>
            <person name="Fan W."/>
            <person name="Wang S."/>
            <person name="Wang H."/>
            <person name="Wang A."/>
            <person name="Jiang F."/>
            <person name="Liu H."/>
            <person name="Zhao H."/>
            <person name="Xu D."/>
            <person name="Zhang Y."/>
        </authorList>
    </citation>
    <scope>NUCLEOTIDE SEQUENCE [LARGE SCALE GENOMIC DNA]</scope>
    <source>
        <strain evidence="2">cv. Niubang</strain>
    </source>
</reference>
<proteinExistence type="predicted"/>
<organism evidence="1 2">
    <name type="scientific">Arctium lappa</name>
    <name type="common">Greater burdock</name>
    <name type="synonym">Lappa major</name>
    <dbReference type="NCBI Taxonomy" id="4217"/>
    <lineage>
        <taxon>Eukaryota</taxon>
        <taxon>Viridiplantae</taxon>
        <taxon>Streptophyta</taxon>
        <taxon>Embryophyta</taxon>
        <taxon>Tracheophyta</taxon>
        <taxon>Spermatophyta</taxon>
        <taxon>Magnoliopsida</taxon>
        <taxon>eudicotyledons</taxon>
        <taxon>Gunneridae</taxon>
        <taxon>Pentapetalae</taxon>
        <taxon>asterids</taxon>
        <taxon>campanulids</taxon>
        <taxon>Asterales</taxon>
        <taxon>Asteraceae</taxon>
        <taxon>Carduoideae</taxon>
        <taxon>Cardueae</taxon>
        <taxon>Arctiinae</taxon>
        <taxon>Arctium</taxon>
    </lineage>
</organism>
<dbReference type="Proteomes" id="UP001055879">
    <property type="component" value="Linkage Group LG10"/>
</dbReference>